<evidence type="ECO:0000313" key="10">
    <source>
        <dbReference type="Proteomes" id="UP000249915"/>
    </source>
</evidence>
<sequence>MLNPYYEDATVTLYTGDATDTLVGLPDASIHCVVTSPPYWALRDYGTARWAGGDPRCRHSTGRASGVAQAENRSAAYLASAARRGGQPQRCRCCGARREDRQHGLEPTPEGYVARLRGVFAQLHRVLVDRGTVWLNLGDSYSAEPPGRTRDPMRTSTLSGATAAVPLRESVRSAGVQRTRVLPRKNLIGMPWRVAFALQQDGWIIRNCIIWHKPNAMPESVRDRLSNRYEMIFLLTKQQRYYFDLDPIRAPLARPEVLGEDLVIGGSNKGRHAGIDATMRRRGHTVYGKYADPAPFPGKTPGEAMRPTGIRHNAGHLRGKNPGDVWSLPTRPLRDAHFAAFPIDIPLRCIAAGCPPGGIVLDPFSGAATTGLAAHQLGRSYVGIDLNPEFHDIGKRRILQQTRQRGLDLAPEQRDAAA</sequence>
<evidence type="ECO:0000256" key="1">
    <source>
        <dbReference type="ARBA" id="ARBA00010203"/>
    </source>
</evidence>
<dbReference type="OrthoDB" id="9773060at2"/>
<dbReference type="InterPro" id="IPR002941">
    <property type="entry name" value="DNA_methylase_N4/N6"/>
</dbReference>
<evidence type="ECO:0000256" key="7">
    <source>
        <dbReference type="ARBA" id="ARBA00049120"/>
    </source>
</evidence>
<keyword evidence="4" id="KW-0949">S-adenosyl-L-methionine</keyword>
<evidence type="ECO:0000256" key="5">
    <source>
        <dbReference type="ARBA" id="ARBA00022747"/>
    </source>
</evidence>
<accession>A0A2V4B8H1</accession>
<evidence type="ECO:0000256" key="3">
    <source>
        <dbReference type="ARBA" id="ARBA00022679"/>
    </source>
</evidence>
<feature type="domain" description="DNA methylase N-4/N-6" evidence="8">
    <location>
        <begin position="30"/>
        <end position="395"/>
    </location>
</feature>
<keyword evidence="3" id="KW-0808">Transferase</keyword>
<evidence type="ECO:0000313" key="9">
    <source>
        <dbReference type="EMBL" id="PXY25455.1"/>
    </source>
</evidence>
<dbReference type="RefSeq" id="WP_112282580.1">
    <property type="nucleotide sequence ID" value="NZ_MASW01000003.1"/>
</dbReference>
<dbReference type="PROSITE" id="PS00093">
    <property type="entry name" value="N4_MTASE"/>
    <property type="match status" value="1"/>
</dbReference>
<reference evidence="9 10" key="1">
    <citation type="submission" date="2016-07" db="EMBL/GenBank/DDBJ databases">
        <title>Draft genome sequence of Prauserella muralis DSM 45305, isolated from a mould-covered wall in an indoor environment.</title>
        <authorList>
            <person name="Ruckert C."/>
            <person name="Albersmeier A."/>
            <person name="Jiang C.-L."/>
            <person name="Jiang Y."/>
            <person name="Kalinowski J."/>
            <person name="Schneider O."/>
            <person name="Winkler A."/>
            <person name="Zotchev S.B."/>
        </authorList>
    </citation>
    <scope>NUCLEOTIDE SEQUENCE [LARGE SCALE GENOMIC DNA]</scope>
    <source>
        <strain evidence="9 10">DSM 45305</strain>
    </source>
</reference>
<dbReference type="Pfam" id="PF01555">
    <property type="entry name" value="N6_N4_Mtase"/>
    <property type="match status" value="1"/>
</dbReference>
<comment type="similarity">
    <text evidence="1">Belongs to the N(4)/N(6)-methyltransferase family. N(4) subfamily.</text>
</comment>
<dbReference type="GO" id="GO:0003677">
    <property type="term" value="F:DNA binding"/>
    <property type="evidence" value="ECO:0007669"/>
    <property type="project" value="UniProtKB-KW"/>
</dbReference>
<dbReference type="GO" id="GO:0008170">
    <property type="term" value="F:N-methyltransferase activity"/>
    <property type="evidence" value="ECO:0007669"/>
    <property type="project" value="InterPro"/>
</dbReference>
<comment type="caution">
    <text evidence="9">The sequence shown here is derived from an EMBL/GenBank/DDBJ whole genome shotgun (WGS) entry which is preliminary data.</text>
</comment>
<proteinExistence type="inferred from homology"/>
<name>A0A2V4B8H1_9PSEU</name>
<dbReference type="InterPro" id="IPR001091">
    <property type="entry name" value="RM_Methyltransferase"/>
</dbReference>
<dbReference type="Gene3D" id="3.40.50.150">
    <property type="entry name" value="Vaccinia Virus protein VP39"/>
    <property type="match status" value="1"/>
</dbReference>
<comment type="catalytic activity">
    <reaction evidence="7">
        <text>a 2'-deoxycytidine in DNA + S-adenosyl-L-methionine = an N(4)-methyl-2'-deoxycytidine in DNA + S-adenosyl-L-homocysteine + H(+)</text>
        <dbReference type="Rhea" id="RHEA:16857"/>
        <dbReference type="Rhea" id="RHEA-COMP:11369"/>
        <dbReference type="Rhea" id="RHEA-COMP:13674"/>
        <dbReference type="ChEBI" id="CHEBI:15378"/>
        <dbReference type="ChEBI" id="CHEBI:57856"/>
        <dbReference type="ChEBI" id="CHEBI:59789"/>
        <dbReference type="ChEBI" id="CHEBI:85452"/>
        <dbReference type="ChEBI" id="CHEBI:137933"/>
        <dbReference type="EC" id="2.1.1.113"/>
    </reaction>
</comment>
<dbReference type="InterPro" id="IPR017985">
    <property type="entry name" value="MeTrfase_CN4_CS"/>
</dbReference>
<dbReference type="InterPro" id="IPR029063">
    <property type="entry name" value="SAM-dependent_MTases_sf"/>
</dbReference>
<keyword evidence="2" id="KW-0489">Methyltransferase</keyword>
<dbReference type="GO" id="GO:0009307">
    <property type="term" value="P:DNA restriction-modification system"/>
    <property type="evidence" value="ECO:0007669"/>
    <property type="project" value="UniProtKB-KW"/>
</dbReference>
<evidence type="ECO:0000256" key="4">
    <source>
        <dbReference type="ARBA" id="ARBA00022691"/>
    </source>
</evidence>
<evidence type="ECO:0000259" key="8">
    <source>
        <dbReference type="Pfam" id="PF01555"/>
    </source>
</evidence>
<protein>
    <submittedName>
        <fullName evidence="9">Uncharacterized protein</fullName>
    </submittedName>
</protein>
<keyword evidence="10" id="KW-1185">Reference proteome</keyword>
<dbReference type="AlphaFoldDB" id="A0A2V4B8H1"/>
<dbReference type="GO" id="GO:0015667">
    <property type="term" value="F:site-specific DNA-methyltransferase (cytosine-N4-specific) activity"/>
    <property type="evidence" value="ECO:0007669"/>
    <property type="project" value="UniProtKB-EC"/>
</dbReference>
<organism evidence="9 10">
    <name type="scientific">Prauserella muralis</name>
    <dbReference type="NCBI Taxonomy" id="588067"/>
    <lineage>
        <taxon>Bacteria</taxon>
        <taxon>Bacillati</taxon>
        <taxon>Actinomycetota</taxon>
        <taxon>Actinomycetes</taxon>
        <taxon>Pseudonocardiales</taxon>
        <taxon>Pseudonocardiaceae</taxon>
        <taxon>Prauserella</taxon>
    </lineage>
</organism>
<gene>
    <name evidence="9" type="ORF">BAY60_18970</name>
</gene>
<dbReference type="SUPFAM" id="SSF53335">
    <property type="entry name" value="S-adenosyl-L-methionine-dependent methyltransferases"/>
    <property type="match status" value="1"/>
</dbReference>
<dbReference type="Proteomes" id="UP000249915">
    <property type="component" value="Unassembled WGS sequence"/>
</dbReference>
<evidence type="ECO:0000256" key="2">
    <source>
        <dbReference type="ARBA" id="ARBA00022603"/>
    </source>
</evidence>
<dbReference type="GO" id="GO:0032259">
    <property type="term" value="P:methylation"/>
    <property type="evidence" value="ECO:0007669"/>
    <property type="project" value="UniProtKB-KW"/>
</dbReference>
<keyword evidence="5" id="KW-0680">Restriction system</keyword>
<dbReference type="PRINTS" id="PR00508">
    <property type="entry name" value="S21N4MTFRASE"/>
</dbReference>
<dbReference type="EMBL" id="MASW01000003">
    <property type="protein sequence ID" value="PXY25455.1"/>
    <property type="molecule type" value="Genomic_DNA"/>
</dbReference>
<evidence type="ECO:0000256" key="6">
    <source>
        <dbReference type="ARBA" id="ARBA00023125"/>
    </source>
</evidence>
<keyword evidence="6" id="KW-0238">DNA-binding</keyword>